<evidence type="ECO:0000313" key="1">
    <source>
        <dbReference type="EMBL" id="CAI8006424.1"/>
    </source>
</evidence>
<dbReference type="AlphaFoldDB" id="A0AA35R892"/>
<dbReference type="EMBL" id="CASHTH010000686">
    <property type="protein sequence ID" value="CAI8006424.1"/>
    <property type="molecule type" value="Genomic_DNA"/>
</dbReference>
<gene>
    <name evidence="1" type="ORF">GBAR_LOCUS4713</name>
</gene>
<comment type="caution">
    <text evidence="1">The sequence shown here is derived from an EMBL/GenBank/DDBJ whole genome shotgun (WGS) entry which is preliminary data.</text>
</comment>
<dbReference type="Proteomes" id="UP001174909">
    <property type="component" value="Unassembled WGS sequence"/>
</dbReference>
<proteinExistence type="predicted"/>
<protein>
    <submittedName>
        <fullName evidence="1">Uncharacterized protein</fullName>
    </submittedName>
</protein>
<accession>A0AA35R892</accession>
<name>A0AA35R892_GEOBA</name>
<sequence>MKGTEPGQTRLGFRRAFWLTASVTTLFACALLVLAPQVLAQNRSSESERAIAILRDVFEFGGAATSTPTRPARTSS</sequence>
<evidence type="ECO:0000313" key="2">
    <source>
        <dbReference type="Proteomes" id="UP001174909"/>
    </source>
</evidence>
<keyword evidence="2" id="KW-1185">Reference proteome</keyword>
<reference evidence="1" key="1">
    <citation type="submission" date="2023-03" db="EMBL/GenBank/DDBJ databases">
        <authorList>
            <person name="Steffen K."/>
            <person name="Cardenas P."/>
        </authorList>
    </citation>
    <scope>NUCLEOTIDE SEQUENCE</scope>
</reference>
<dbReference type="PROSITE" id="PS51257">
    <property type="entry name" value="PROKAR_LIPOPROTEIN"/>
    <property type="match status" value="1"/>
</dbReference>
<organism evidence="1 2">
    <name type="scientific">Geodia barretti</name>
    <name type="common">Barrett's horny sponge</name>
    <dbReference type="NCBI Taxonomy" id="519541"/>
    <lineage>
        <taxon>Eukaryota</taxon>
        <taxon>Metazoa</taxon>
        <taxon>Porifera</taxon>
        <taxon>Demospongiae</taxon>
        <taxon>Heteroscleromorpha</taxon>
        <taxon>Tetractinellida</taxon>
        <taxon>Astrophorina</taxon>
        <taxon>Geodiidae</taxon>
        <taxon>Geodia</taxon>
    </lineage>
</organism>